<dbReference type="Pfam" id="PF05016">
    <property type="entry name" value="ParE_toxin"/>
    <property type="match status" value="1"/>
</dbReference>
<reference evidence="2 3" key="1">
    <citation type="submission" date="2019-02" db="EMBL/GenBank/DDBJ databases">
        <title>Deep-cultivation of Planctomycetes and their phenomic and genomic characterization uncovers novel biology.</title>
        <authorList>
            <person name="Wiegand S."/>
            <person name="Jogler M."/>
            <person name="Boedeker C."/>
            <person name="Pinto D."/>
            <person name="Vollmers J."/>
            <person name="Rivas-Marin E."/>
            <person name="Kohn T."/>
            <person name="Peeters S.H."/>
            <person name="Heuer A."/>
            <person name="Rast P."/>
            <person name="Oberbeckmann S."/>
            <person name="Bunk B."/>
            <person name="Jeske O."/>
            <person name="Meyerdierks A."/>
            <person name="Storesund J.E."/>
            <person name="Kallscheuer N."/>
            <person name="Luecker S."/>
            <person name="Lage O.M."/>
            <person name="Pohl T."/>
            <person name="Merkel B.J."/>
            <person name="Hornburger P."/>
            <person name="Mueller R.-W."/>
            <person name="Bruemmer F."/>
            <person name="Labrenz M."/>
            <person name="Spormann A.M."/>
            <person name="Op Den Camp H."/>
            <person name="Overmann J."/>
            <person name="Amann R."/>
            <person name="Jetten M.S.M."/>
            <person name="Mascher T."/>
            <person name="Medema M.H."/>
            <person name="Devos D.P."/>
            <person name="Kaster A.-K."/>
            <person name="Ovreas L."/>
            <person name="Rohde M."/>
            <person name="Galperin M.Y."/>
            <person name="Jogler C."/>
        </authorList>
    </citation>
    <scope>NUCLEOTIDE SEQUENCE [LARGE SCALE GENOMIC DNA]</scope>
    <source>
        <strain evidence="2 3">Pla108</strain>
    </source>
</reference>
<protein>
    <submittedName>
        <fullName evidence="2">Plasmid stabilization system protein</fullName>
    </submittedName>
</protein>
<dbReference type="InterPro" id="IPR035093">
    <property type="entry name" value="RelE/ParE_toxin_dom_sf"/>
</dbReference>
<evidence type="ECO:0000313" key="3">
    <source>
        <dbReference type="Proteomes" id="UP000317421"/>
    </source>
</evidence>
<dbReference type="AlphaFoldDB" id="A0A5C6AAZ7"/>
<accession>A0A5C6AAZ7</accession>
<sequence length="111" mass="12809">MIRYRIEISDRAMKDIEDYVGYIQRQSGSIEIGLRWGESVLKAIEALQTTPTKFQIAAEQVYCDYEVRRVLIGKYLALYHVDETALIVKVLSFRHGARLPQPEDLPNEPPN</sequence>
<proteinExistence type="predicted"/>
<evidence type="ECO:0000256" key="1">
    <source>
        <dbReference type="ARBA" id="ARBA00022649"/>
    </source>
</evidence>
<evidence type="ECO:0000313" key="2">
    <source>
        <dbReference type="EMBL" id="TWT96606.1"/>
    </source>
</evidence>
<keyword evidence="1" id="KW-1277">Toxin-antitoxin system</keyword>
<name>A0A5C6AAZ7_9BACT</name>
<comment type="caution">
    <text evidence="2">The sequence shown here is derived from an EMBL/GenBank/DDBJ whole genome shotgun (WGS) entry which is preliminary data.</text>
</comment>
<dbReference type="Proteomes" id="UP000317421">
    <property type="component" value="Unassembled WGS sequence"/>
</dbReference>
<dbReference type="RefSeq" id="WP_146445130.1">
    <property type="nucleotide sequence ID" value="NZ_SJPR01000003.1"/>
</dbReference>
<dbReference type="SUPFAM" id="SSF143011">
    <property type="entry name" value="RelE-like"/>
    <property type="match status" value="1"/>
</dbReference>
<dbReference type="Gene3D" id="3.30.2310.20">
    <property type="entry name" value="RelE-like"/>
    <property type="match status" value="1"/>
</dbReference>
<dbReference type="InterPro" id="IPR007712">
    <property type="entry name" value="RelE/ParE_toxin"/>
</dbReference>
<dbReference type="EMBL" id="SJPR01000003">
    <property type="protein sequence ID" value="TWT96606.1"/>
    <property type="molecule type" value="Genomic_DNA"/>
</dbReference>
<keyword evidence="3" id="KW-1185">Reference proteome</keyword>
<dbReference type="OrthoDB" id="288841at2"/>
<organism evidence="2 3">
    <name type="scientific">Botrimarina colliarenosi</name>
    <dbReference type="NCBI Taxonomy" id="2528001"/>
    <lineage>
        <taxon>Bacteria</taxon>
        <taxon>Pseudomonadati</taxon>
        <taxon>Planctomycetota</taxon>
        <taxon>Planctomycetia</taxon>
        <taxon>Pirellulales</taxon>
        <taxon>Lacipirellulaceae</taxon>
        <taxon>Botrimarina</taxon>
    </lineage>
</organism>
<gene>
    <name evidence="2" type="ORF">Pla108_23750</name>
</gene>